<dbReference type="InterPro" id="IPR000421">
    <property type="entry name" value="FA58C"/>
</dbReference>
<dbReference type="Proteomes" id="UP000225706">
    <property type="component" value="Unassembled WGS sequence"/>
</dbReference>
<evidence type="ECO:0000313" key="5">
    <source>
        <dbReference type="EMBL" id="PFX30100.1"/>
    </source>
</evidence>
<evidence type="ECO:0000256" key="1">
    <source>
        <dbReference type="ARBA" id="ARBA00022737"/>
    </source>
</evidence>
<keyword evidence="5" id="KW-0675">Receptor</keyword>
<dbReference type="Pfam" id="PF00754">
    <property type="entry name" value="F5_F8_type_C"/>
    <property type="match status" value="1"/>
</dbReference>
<dbReference type="SMART" id="SM00060">
    <property type="entry name" value="FN3"/>
    <property type="match status" value="4"/>
</dbReference>
<name>A0A2B4SMK2_STYPI</name>
<evidence type="ECO:0000259" key="3">
    <source>
        <dbReference type="PROSITE" id="PS50022"/>
    </source>
</evidence>
<dbReference type="PROSITE" id="PS50853">
    <property type="entry name" value="FN3"/>
    <property type="match status" value="3"/>
</dbReference>
<keyword evidence="1" id="KW-0677">Repeat</keyword>
<dbReference type="PANTHER" id="PTHR24051:SF9">
    <property type="entry name" value="FIBRONECTIN TYPE-III DOMAIN-CONTAINING PROTEIN"/>
    <property type="match status" value="1"/>
</dbReference>
<dbReference type="InterPro" id="IPR013783">
    <property type="entry name" value="Ig-like_fold"/>
</dbReference>
<sequence>MTASWQLPWKDSRHGIIKGFKLFYKKKDSGPEISLTIDNGNTSTRVTMLDKFTEYEFQVLAFTSAGDGPNSSTVLRTTMEDASWQLPWEDSRQGIIKGFKLFYKKKDSGPEISLTIDNGNTSTRVTMLDKFTEYEFQVLAFTSAGDGPNSSTVLRTTMEDVAETPEEFRAADYGTTHVTLTWQHSDRKESVTYTVNYNGTKFYDKSFKHVGAKKTNSTTSTVIGLFPGTSYKFEVYGSSDCGQTATKSVYITTHIGLSEMRVFCKSSPFLSKGLMYLFLFFQCSTKVAETPEEFRAADYGTTHVTLTWQHSDRKESVTYTVNYNGTKFYDKSFKHVGAKKTNSTTSTVIGLFPGTSYKFEVYGSSDCGQTATKSVYITTHIMAPNSPLPLNMTDVEVSETAVDIYLWPVEQENGPIRSLVARDYLVIPTNLHIDILMFISGEAKGIVVGEEKCPHVVKLLRKSDQSAFSRACVDFDLGMRSGTIPDSNMTASSVQSASTLAKNGRLNYTSGSSWCARTSDSNPYLQINLQTLHIICAVSTKGNSQADQWVKNYTLQFSMNGTTWTDYKKGGQIKV</sequence>
<keyword evidence="6" id="KW-1185">Reference proteome</keyword>
<proteinExistence type="predicted"/>
<dbReference type="Gene3D" id="2.60.120.260">
    <property type="entry name" value="Galactose-binding domain-like"/>
    <property type="match status" value="1"/>
</dbReference>
<dbReference type="CDD" id="cd00063">
    <property type="entry name" value="FN3"/>
    <property type="match status" value="4"/>
</dbReference>
<evidence type="ECO:0000256" key="2">
    <source>
        <dbReference type="ARBA" id="ARBA00023157"/>
    </source>
</evidence>
<keyword evidence="2" id="KW-1015">Disulfide bond</keyword>
<dbReference type="EMBL" id="LSMT01000055">
    <property type="protein sequence ID" value="PFX30100.1"/>
    <property type="molecule type" value="Genomic_DNA"/>
</dbReference>
<dbReference type="PROSITE" id="PS50022">
    <property type="entry name" value="FA58C_3"/>
    <property type="match status" value="1"/>
</dbReference>
<dbReference type="InterPro" id="IPR008979">
    <property type="entry name" value="Galactose-bd-like_sf"/>
</dbReference>
<reference evidence="6" key="1">
    <citation type="journal article" date="2017" name="bioRxiv">
        <title>Comparative analysis of the genomes of Stylophora pistillata and Acropora digitifera provides evidence for extensive differences between species of corals.</title>
        <authorList>
            <person name="Voolstra C.R."/>
            <person name="Li Y."/>
            <person name="Liew Y.J."/>
            <person name="Baumgarten S."/>
            <person name="Zoccola D."/>
            <person name="Flot J.-F."/>
            <person name="Tambutte S."/>
            <person name="Allemand D."/>
            <person name="Aranda M."/>
        </authorList>
    </citation>
    <scope>NUCLEOTIDE SEQUENCE [LARGE SCALE GENOMIC DNA]</scope>
</reference>
<gene>
    <name evidence="5" type="primary">PTPRF</name>
    <name evidence="5" type="ORF">AWC38_SpisGene5109</name>
</gene>
<dbReference type="InterPro" id="IPR036116">
    <property type="entry name" value="FN3_sf"/>
</dbReference>
<dbReference type="STRING" id="50429.A0A2B4SMK2"/>
<feature type="domain" description="F5/8 type C" evidence="3">
    <location>
        <begin position="472"/>
        <end position="575"/>
    </location>
</feature>
<dbReference type="OrthoDB" id="5984600at2759"/>
<evidence type="ECO:0000313" key="6">
    <source>
        <dbReference type="Proteomes" id="UP000225706"/>
    </source>
</evidence>
<protein>
    <submittedName>
        <fullName evidence="5">Receptor-type tyrosine-protein phosphatase F</fullName>
    </submittedName>
</protein>
<dbReference type="Gene3D" id="2.60.40.10">
    <property type="entry name" value="Immunoglobulins"/>
    <property type="match status" value="4"/>
</dbReference>
<dbReference type="Pfam" id="PF00041">
    <property type="entry name" value="fn3"/>
    <property type="match status" value="4"/>
</dbReference>
<accession>A0A2B4SMK2</accession>
<feature type="domain" description="Fibronectin type-III" evidence="4">
    <location>
        <begin position="164"/>
        <end position="256"/>
    </location>
</feature>
<dbReference type="SUPFAM" id="SSF49785">
    <property type="entry name" value="Galactose-binding domain-like"/>
    <property type="match status" value="1"/>
</dbReference>
<dbReference type="AlphaFoldDB" id="A0A2B4SMK2"/>
<organism evidence="5 6">
    <name type="scientific">Stylophora pistillata</name>
    <name type="common">Smooth cauliflower coral</name>
    <dbReference type="NCBI Taxonomy" id="50429"/>
    <lineage>
        <taxon>Eukaryota</taxon>
        <taxon>Metazoa</taxon>
        <taxon>Cnidaria</taxon>
        <taxon>Anthozoa</taxon>
        <taxon>Hexacorallia</taxon>
        <taxon>Scleractinia</taxon>
        <taxon>Astrocoeniina</taxon>
        <taxon>Pocilloporidae</taxon>
        <taxon>Stylophora</taxon>
    </lineage>
</organism>
<comment type="caution">
    <text evidence="5">The sequence shown here is derived from an EMBL/GenBank/DDBJ whole genome shotgun (WGS) entry which is preliminary data.</text>
</comment>
<dbReference type="PROSITE" id="PS01285">
    <property type="entry name" value="FA58C_1"/>
    <property type="match status" value="1"/>
</dbReference>
<feature type="domain" description="Fibronectin type-III" evidence="4">
    <location>
        <begin position="290"/>
        <end position="384"/>
    </location>
</feature>
<dbReference type="SUPFAM" id="SSF49265">
    <property type="entry name" value="Fibronectin type III"/>
    <property type="match status" value="4"/>
</dbReference>
<feature type="domain" description="Fibronectin type-III" evidence="4">
    <location>
        <begin position="1"/>
        <end position="81"/>
    </location>
</feature>
<dbReference type="InterPro" id="IPR051622">
    <property type="entry name" value="R-tyr_protein_phosphatases"/>
</dbReference>
<dbReference type="CDD" id="cd00057">
    <property type="entry name" value="FA58C"/>
    <property type="match status" value="1"/>
</dbReference>
<dbReference type="PANTHER" id="PTHR24051">
    <property type="entry name" value="SUSHI DOMAIN-CONTAINING PROTEIN 1"/>
    <property type="match status" value="1"/>
</dbReference>
<dbReference type="InterPro" id="IPR003961">
    <property type="entry name" value="FN3_dom"/>
</dbReference>
<evidence type="ECO:0000259" key="4">
    <source>
        <dbReference type="PROSITE" id="PS50853"/>
    </source>
</evidence>